<protein>
    <submittedName>
        <fullName evidence="2">Uncharacterized protein</fullName>
    </submittedName>
</protein>
<dbReference type="EMBL" id="JBICCN010000143">
    <property type="protein sequence ID" value="KAL3089942.1"/>
    <property type="molecule type" value="Genomic_DNA"/>
</dbReference>
<proteinExistence type="predicted"/>
<organism evidence="2 3">
    <name type="scientific">Heterodera schachtii</name>
    <name type="common">Sugarbeet cyst nematode worm</name>
    <name type="synonym">Tylenchus schachtii</name>
    <dbReference type="NCBI Taxonomy" id="97005"/>
    <lineage>
        <taxon>Eukaryota</taxon>
        <taxon>Metazoa</taxon>
        <taxon>Ecdysozoa</taxon>
        <taxon>Nematoda</taxon>
        <taxon>Chromadorea</taxon>
        <taxon>Rhabditida</taxon>
        <taxon>Tylenchina</taxon>
        <taxon>Tylenchomorpha</taxon>
        <taxon>Tylenchoidea</taxon>
        <taxon>Heteroderidae</taxon>
        <taxon>Heteroderinae</taxon>
        <taxon>Heterodera</taxon>
    </lineage>
</organism>
<reference evidence="2 3" key="1">
    <citation type="submission" date="2024-10" db="EMBL/GenBank/DDBJ databases">
        <authorList>
            <person name="Kim D."/>
        </authorList>
    </citation>
    <scope>NUCLEOTIDE SEQUENCE [LARGE SCALE GENOMIC DNA]</scope>
    <source>
        <strain evidence="2">Taebaek</strain>
    </source>
</reference>
<evidence type="ECO:0000313" key="3">
    <source>
        <dbReference type="Proteomes" id="UP001620645"/>
    </source>
</evidence>
<feature type="compositionally biased region" description="Low complexity" evidence="1">
    <location>
        <begin position="152"/>
        <end position="200"/>
    </location>
</feature>
<evidence type="ECO:0000313" key="2">
    <source>
        <dbReference type="EMBL" id="KAL3089942.1"/>
    </source>
</evidence>
<dbReference type="AlphaFoldDB" id="A0ABD2JH81"/>
<dbReference type="Proteomes" id="UP001620645">
    <property type="component" value="Unassembled WGS sequence"/>
</dbReference>
<comment type="caution">
    <text evidence="2">The sequence shown here is derived from an EMBL/GenBank/DDBJ whole genome shotgun (WGS) entry which is preliminary data.</text>
</comment>
<feature type="region of interest" description="Disordered" evidence="1">
    <location>
        <begin position="152"/>
        <end position="214"/>
    </location>
</feature>
<evidence type="ECO:0000256" key="1">
    <source>
        <dbReference type="SAM" id="MobiDB-lite"/>
    </source>
</evidence>
<accession>A0ABD2JH81</accession>
<keyword evidence="3" id="KW-1185">Reference proteome</keyword>
<sequence length="214" mass="23183">MAFPYVVNLCVNENAAASEAGTTYTFGAGEAIHPFLPLDERHLAANFLPYDLSQFFHPTEGGGHYALISLRMSGPDERQKIRTFFQRVDIPVRFGNHFGTSEVNLFIMETMEWDLVRLKISNANFFKFCQKAHELMLVIWYAIGEIENGGTPTTPLLTPNQSPISSSLSASAGHSSASGNGSGHGSAVANSVSGNSVAGNELPSVEPPPQHEEE</sequence>
<name>A0ABD2JH81_HETSC</name>
<gene>
    <name evidence="2" type="ORF">niasHS_006394</name>
</gene>